<feature type="region of interest" description="Disordered" evidence="1">
    <location>
        <begin position="272"/>
        <end position="326"/>
    </location>
</feature>
<feature type="compositionally biased region" description="Basic and acidic residues" evidence="1">
    <location>
        <begin position="290"/>
        <end position="299"/>
    </location>
</feature>
<feature type="compositionally biased region" description="Polar residues" evidence="1">
    <location>
        <begin position="1"/>
        <end position="13"/>
    </location>
</feature>
<reference evidence="2" key="1">
    <citation type="submission" date="2022-08" db="UniProtKB">
        <authorList>
            <consortium name="EnsemblMetazoa"/>
        </authorList>
    </citation>
    <scope>IDENTIFICATION</scope>
    <source>
        <strain evidence="2">05x7-T-G4-1.051#20</strain>
    </source>
</reference>
<name>A0A8W8NBX1_MAGGI</name>
<feature type="region of interest" description="Disordered" evidence="1">
    <location>
        <begin position="1"/>
        <end position="20"/>
    </location>
</feature>
<dbReference type="AlphaFoldDB" id="A0A8W8NBX1"/>
<keyword evidence="3" id="KW-1185">Reference proteome</keyword>
<evidence type="ECO:0000313" key="3">
    <source>
        <dbReference type="Proteomes" id="UP000005408"/>
    </source>
</evidence>
<dbReference type="InterPro" id="IPR019141">
    <property type="entry name" value="DUF2045"/>
</dbReference>
<proteinExistence type="predicted"/>
<sequence length="429" mass="49307">MEESRTPSPTSEKSNSEIKSSDSFQELMQIIKNERTKESTIISTDGFEVMNDSTSFWTDIFTKYFIDPSKLPDDQRDDMLFYVRKTHNPKNKSFTFRPEIEVYRRDSKSLPALEDKTIDWEETVYMNIISHQLVYTATCAVCTRTSEHHLQILRKFSQRVYPSPSKRRMDDKGTEEELTYPNIYFTVDNFEEAFGDIVVRDGELVSVELTASDRHGRAQGVIFLGAVRYEVLKKVYDARLSLTSKMMQTMSLGMIKQNKRVEFVRMRGPKSKGHAEIAVSRVPGSGPETPNKENFKLEDFNDEQAQDPNQQNQYTHRRMSDPSESFSSLVRGGIRRLSMKKSRSETEDVNAGIVNCQEVEATTLQSELEQSTHANGFLGKAFGQAWMLFKEQKRATSVALNSYLTYITLPWHWIIADLIDAQQKPVLTS</sequence>
<evidence type="ECO:0000256" key="1">
    <source>
        <dbReference type="SAM" id="MobiDB-lite"/>
    </source>
</evidence>
<dbReference type="Proteomes" id="UP000005408">
    <property type="component" value="Unassembled WGS sequence"/>
</dbReference>
<dbReference type="OMA" id="DDMIWYV"/>
<dbReference type="PANTHER" id="PTHR21477">
    <property type="entry name" value="ZGC:172139"/>
    <property type="match status" value="1"/>
</dbReference>
<dbReference type="OrthoDB" id="1906921at2759"/>
<protein>
    <submittedName>
        <fullName evidence="2">Uncharacterized protein</fullName>
    </submittedName>
</protein>
<accession>A0A8W8NBX1</accession>
<dbReference type="PANTHER" id="PTHR21477:SF13">
    <property type="entry name" value="KIAA0930"/>
    <property type="match status" value="1"/>
</dbReference>
<organism evidence="2 3">
    <name type="scientific">Magallana gigas</name>
    <name type="common">Pacific oyster</name>
    <name type="synonym">Crassostrea gigas</name>
    <dbReference type="NCBI Taxonomy" id="29159"/>
    <lineage>
        <taxon>Eukaryota</taxon>
        <taxon>Metazoa</taxon>
        <taxon>Spiralia</taxon>
        <taxon>Lophotrochozoa</taxon>
        <taxon>Mollusca</taxon>
        <taxon>Bivalvia</taxon>
        <taxon>Autobranchia</taxon>
        <taxon>Pteriomorphia</taxon>
        <taxon>Ostreida</taxon>
        <taxon>Ostreoidea</taxon>
        <taxon>Ostreidae</taxon>
        <taxon>Magallana</taxon>
    </lineage>
</organism>
<evidence type="ECO:0000313" key="2">
    <source>
        <dbReference type="EnsemblMetazoa" id="G5125.1:cds"/>
    </source>
</evidence>
<dbReference type="Pfam" id="PF09741">
    <property type="entry name" value="DUF2045"/>
    <property type="match status" value="1"/>
</dbReference>
<dbReference type="EnsemblMetazoa" id="G5125.1">
    <property type="protein sequence ID" value="G5125.1:cds"/>
    <property type="gene ID" value="G5125"/>
</dbReference>